<name>A0A166NM67_EXIGL</name>
<feature type="non-terminal residue" evidence="1">
    <location>
        <position position="1"/>
    </location>
</feature>
<dbReference type="Proteomes" id="UP000077266">
    <property type="component" value="Unassembled WGS sequence"/>
</dbReference>
<dbReference type="AlphaFoldDB" id="A0A166NM67"/>
<evidence type="ECO:0000313" key="1">
    <source>
        <dbReference type="EMBL" id="KZV79321.1"/>
    </source>
</evidence>
<sequence>LEYTCQQDNTHLASCALRAQVALDGERTSGWLSDLRSNLRKINVHLPPDLDAASVRKCMADLKLAMQTTLREEVNNSPKLELLQRRTEFSAKGRADSPVLQFRSYLKIRDGALRHALTRLLVSDHRLSIE</sequence>
<accession>A0A166NM67</accession>
<keyword evidence="2" id="KW-1185">Reference proteome</keyword>
<dbReference type="InParanoid" id="A0A166NM67"/>
<feature type="non-terminal residue" evidence="1">
    <location>
        <position position="130"/>
    </location>
</feature>
<reference evidence="1 2" key="1">
    <citation type="journal article" date="2016" name="Mol. Biol. Evol.">
        <title>Comparative Genomics of Early-Diverging Mushroom-Forming Fungi Provides Insights into the Origins of Lignocellulose Decay Capabilities.</title>
        <authorList>
            <person name="Nagy L.G."/>
            <person name="Riley R."/>
            <person name="Tritt A."/>
            <person name="Adam C."/>
            <person name="Daum C."/>
            <person name="Floudas D."/>
            <person name="Sun H."/>
            <person name="Yadav J.S."/>
            <person name="Pangilinan J."/>
            <person name="Larsson K.H."/>
            <person name="Matsuura K."/>
            <person name="Barry K."/>
            <person name="Labutti K."/>
            <person name="Kuo R."/>
            <person name="Ohm R.A."/>
            <person name="Bhattacharya S.S."/>
            <person name="Shirouzu T."/>
            <person name="Yoshinaga Y."/>
            <person name="Martin F.M."/>
            <person name="Grigoriev I.V."/>
            <person name="Hibbett D.S."/>
        </authorList>
    </citation>
    <scope>NUCLEOTIDE SEQUENCE [LARGE SCALE GENOMIC DNA]</scope>
    <source>
        <strain evidence="1 2">HHB12029</strain>
    </source>
</reference>
<evidence type="ECO:0000313" key="2">
    <source>
        <dbReference type="Proteomes" id="UP000077266"/>
    </source>
</evidence>
<dbReference type="EMBL" id="KV426638">
    <property type="protein sequence ID" value="KZV79321.1"/>
    <property type="molecule type" value="Genomic_DNA"/>
</dbReference>
<gene>
    <name evidence="1" type="ORF">EXIGLDRAFT_596096</name>
</gene>
<protein>
    <submittedName>
        <fullName evidence="1">Uncharacterized protein</fullName>
    </submittedName>
</protein>
<proteinExistence type="predicted"/>
<organism evidence="1 2">
    <name type="scientific">Exidia glandulosa HHB12029</name>
    <dbReference type="NCBI Taxonomy" id="1314781"/>
    <lineage>
        <taxon>Eukaryota</taxon>
        <taxon>Fungi</taxon>
        <taxon>Dikarya</taxon>
        <taxon>Basidiomycota</taxon>
        <taxon>Agaricomycotina</taxon>
        <taxon>Agaricomycetes</taxon>
        <taxon>Auriculariales</taxon>
        <taxon>Exidiaceae</taxon>
        <taxon>Exidia</taxon>
    </lineage>
</organism>